<evidence type="ECO:0000259" key="2">
    <source>
        <dbReference type="Pfam" id="PF02230"/>
    </source>
</evidence>
<dbReference type="OrthoDB" id="2418081at2759"/>
<accession>A0A1B8GUI7</accession>
<feature type="domain" description="Phospholipase/carboxylesterase/thioesterase" evidence="2">
    <location>
        <begin position="72"/>
        <end position="183"/>
    </location>
</feature>
<dbReference type="PANTHER" id="PTHR10655">
    <property type="entry name" value="LYSOPHOSPHOLIPASE-RELATED"/>
    <property type="match status" value="1"/>
</dbReference>
<protein>
    <recommendedName>
        <fullName evidence="2">Phospholipase/carboxylesterase/thioesterase domain-containing protein</fullName>
    </recommendedName>
</protein>
<organism evidence="3 4">
    <name type="scientific">Pseudogymnoascus verrucosus</name>
    <dbReference type="NCBI Taxonomy" id="342668"/>
    <lineage>
        <taxon>Eukaryota</taxon>
        <taxon>Fungi</taxon>
        <taxon>Dikarya</taxon>
        <taxon>Ascomycota</taxon>
        <taxon>Pezizomycotina</taxon>
        <taxon>Leotiomycetes</taxon>
        <taxon>Thelebolales</taxon>
        <taxon>Thelebolaceae</taxon>
        <taxon>Pseudogymnoascus</taxon>
    </lineage>
</organism>
<dbReference type="GeneID" id="28836231"/>
<evidence type="ECO:0000313" key="3">
    <source>
        <dbReference type="EMBL" id="OBT99491.1"/>
    </source>
</evidence>
<dbReference type="Pfam" id="PF02230">
    <property type="entry name" value="Abhydrolase_2"/>
    <property type="match status" value="1"/>
</dbReference>
<proteinExistence type="inferred from homology"/>
<gene>
    <name evidence="3" type="ORF">VE01_02845</name>
</gene>
<dbReference type="Gene3D" id="3.40.50.1820">
    <property type="entry name" value="alpha/beta hydrolase"/>
    <property type="match status" value="1"/>
</dbReference>
<evidence type="ECO:0000256" key="1">
    <source>
        <dbReference type="ARBA" id="ARBA00006499"/>
    </source>
</evidence>
<name>A0A1B8GUI7_9PEZI</name>
<dbReference type="EMBL" id="KV460212">
    <property type="protein sequence ID" value="OBT99491.1"/>
    <property type="molecule type" value="Genomic_DNA"/>
</dbReference>
<dbReference type="PANTHER" id="PTHR10655:SF64">
    <property type="entry name" value="PHOSPHOLIPASE_CARBOXYLESTERASE_THIOESTERASE DOMAIN-CONTAINING PROTEIN"/>
    <property type="match status" value="1"/>
</dbReference>
<keyword evidence="4" id="KW-1185">Reference proteome</keyword>
<evidence type="ECO:0000313" key="4">
    <source>
        <dbReference type="Proteomes" id="UP000091956"/>
    </source>
</evidence>
<comment type="similarity">
    <text evidence="1">Belongs to the AB hydrolase superfamily. AB hydrolase 2 family.</text>
</comment>
<dbReference type="AlphaFoldDB" id="A0A1B8GUI7"/>
<sequence length="314" mass="34728">MEPETPDDEFDRKRTSEFYEPFVVDPVKEHKQTFIILHGRGGSGKSFAASFLDHPIAPTQDLGRLSGLLTVRACFPHAKFIFPTACLGRATSYGHLTHQWFDNWSPLIFPEYKEELMIEGLAETSSFVHSLMQAEIDVVGARNVILMGLSQGCAAAIISLLTWQGEPLGAAVGMCGWLPFRKQMLDRGDDGVQENGNGQVGDVENENAVADNEPSQAEAAKLQRIADWLRNELGITGAKSAAVPFKQFPMFLGHGVDDATVLCEFGRLAAQFLKHVGVDARWNEYTGLDHWFSGNMLRDIVLFLDSLEGWEING</sequence>
<dbReference type="Proteomes" id="UP000091956">
    <property type="component" value="Unassembled WGS sequence"/>
</dbReference>
<dbReference type="InterPro" id="IPR029058">
    <property type="entry name" value="AB_hydrolase_fold"/>
</dbReference>
<dbReference type="STRING" id="342668.A0A1B8GUI7"/>
<dbReference type="GO" id="GO:0005737">
    <property type="term" value="C:cytoplasm"/>
    <property type="evidence" value="ECO:0007669"/>
    <property type="project" value="TreeGrafter"/>
</dbReference>
<dbReference type="InterPro" id="IPR003140">
    <property type="entry name" value="PLipase/COase/thioEstase"/>
</dbReference>
<dbReference type="SUPFAM" id="SSF53474">
    <property type="entry name" value="alpha/beta-Hydrolases"/>
    <property type="match status" value="1"/>
</dbReference>
<dbReference type="InterPro" id="IPR050565">
    <property type="entry name" value="LYPA1-2/EST-like"/>
</dbReference>
<dbReference type="RefSeq" id="XP_018133224.1">
    <property type="nucleotide sequence ID" value="XM_018272349.2"/>
</dbReference>
<dbReference type="GO" id="GO:0008474">
    <property type="term" value="F:palmitoyl-(protein) hydrolase activity"/>
    <property type="evidence" value="ECO:0007669"/>
    <property type="project" value="TreeGrafter"/>
</dbReference>
<dbReference type="GO" id="GO:0052689">
    <property type="term" value="F:carboxylic ester hydrolase activity"/>
    <property type="evidence" value="ECO:0007669"/>
    <property type="project" value="TreeGrafter"/>
</dbReference>
<reference evidence="3 4" key="1">
    <citation type="submission" date="2016-03" db="EMBL/GenBank/DDBJ databases">
        <title>Comparative genomics of Pseudogymnoascus destructans, the fungus causing white-nose syndrome of bats.</title>
        <authorList>
            <person name="Palmer J.M."/>
            <person name="Drees K.P."/>
            <person name="Foster J.T."/>
            <person name="Lindner D.L."/>
        </authorList>
    </citation>
    <scope>NUCLEOTIDE SEQUENCE [LARGE SCALE GENOMIC DNA]</scope>
    <source>
        <strain evidence="3 4">UAMH 10579</strain>
    </source>
</reference>
<reference evidence="4" key="2">
    <citation type="journal article" date="2018" name="Nat. Commun.">
        <title>Extreme sensitivity to ultraviolet light in the fungal pathogen causing white-nose syndrome of bats.</title>
        <authorList>
            <person name="Palmer J.M."/>
            <person name="Drees K.P."/>
            <person name="Foster J.T."/>
            <person name="Lindner D.L."/>
        </authorList>
    </citation>
    <scope>NUCLEOTIDE SEQUENCE [LARGE SCALE GENOMIC DNA]</scope>
    <source>
        <strain evidence="4">UAMH 10579</strain>
    </source>
</reference>